<dbReference type="PANTHER" id="PTHR16932">
    <property type="entry name" value="INTERFERON ALPHA-INDUCIBLE PROTEIN 27"/>
    <property type="match status" value="1"/>
</dbReference>
<evidence type="ECO:0000256" key="6">
    <source>
        <dbReference type="SAM" id="Phobius"/>
    </source>
</evidence>
<sequence>MTQNQKICISWEGGSIAGKSKRFRKVRKGTFISDYLRASGTWIGKYPSTYHSLIVDDNDEDARRLRNAVGRSLVAGGGLAVVPSIGVAAVNAIGFTSSGVAAGSVAAAIQSVFYGGATGGLFSAFQSFGATAVIASPVILGLGAAAAVAGGALLAVNRIKKAKETEQKREDEDGGED</sequence>
<dbReference type="AlphaFoldDB" id="A0A8H5GA36"/>
<dbReference type="PANTHER" id="PTHR16932:SF25">
    <property type="entry name" value="INTERFERON ALPHA-INDUCIBLE PROTEIN 6"/>
    <property type="match status" value="1"/>
</dbReference>
<keyword evidence="3 6" id="KW-0812">Transmembrane</keyword>
<evidence type="ECO:0000313" key="8">
    <source>
        <dbReference type="Proteomes" id="UP000559256"/>
    </source>
</evidence>
<evidence type="ECO:0000256" key="2">
    <source>
        <dbReference type="ARBA" id="ARBA00007262"/>
    </source>
</evidence>
<accession>A0A8H5GA36</accession>
<reference evidence="7 8" key="1">
    <citation type="journal article" date="2020" name="ISME J.">
        <title>Uncovering the hidden diversity of litter-decomposition mechanisms in mushroom-forming fungi.</title>
        <authorList>
            <person name="Floudas D."/>
            <person name="Bentzer J."/>
            <person name="Ahren D."/>
            <person name="Johansson T."/>
            <person name="Persson P."/>
            <person name="Tunlid A."/>
        </authorList>
    </citation>
    <scope>NUCLEOTIDE SEQUENCE [LARGE SCALE GENOMIC DNA]</scope>
    <source>
        <strain evidence="7 8">CBS 291.85</strain>
    </source>
</reference>
<dbReference type="GO" id="GO:0001836">
    <property type="term" value="P:release of cytochrome c from mitochondria"/>
    <property type="evidence" value="ECO:0007669"/>
    <property type="project" value="TreeGrafter"/>
</dbReference>
<dbReference type="InterPro" id="IPR038213">
    <property type="entry name" value="IFI6/IFI27-like_sf"/>
</dbReference>
<feature type="transmembrane region" description="Helical" evidence="6">
    <location>
        <begin position="128"/>
        <end position="156"/>
    </location>
</feature>
<comment type="similarity">
    <text evidence="2">Belongs to the IFI6/IFI27 family.</text>
</comment>
<protein>
    <submittedName>
        <fullName evidence="7">Uncharacterized protein</fullName>
    </submittedName>
</protein>
<dbReference type="EMBL" id="JAACJM010000042">
    <property type="protein sequence ID" value="KAF5361111.1"/>
    <property type="molecule type" value="Genomic_DNA"/>
</dbReference>
<feature type="transmembrane region" description="Helical" evidence="6">
    <location>
        <begin position="73"/>
        <end position="95"/>
    </location>
</feature>
<dbReference type="GO" id="GO:0097193">
    <property type="term" value="P:intrinsic apoptotic signaling pathway"/>
    <property type="evidence" value="ECO:0007669"/>
    <property type="project" value="TreeGrafter"/>
</dbReference>
<keyword evidence="5 6" id="KW-0472">Membrane</keyword>
<name>A0A8H5GA36_9AGAR</name>
<dbReference type="Gene3D" id="6.10.110.10">
    <property type="match status" value="1"/>
</dbReference>
<evidence type="ECO:0000256" key="5">
    <source>
        <dbReference type="ARBA" id="ARBA00023136"/>
    </source>
</evidence>
<gene>
    <name evidence="7" type="ORF">D9758_009081</name>
</gene>
<dbReference type="InterPro" id="IPR009311">
    <property type="entry name" value="IFI6/IFI27-like"/>
</dbReference>
<dbReference type="OrthoDB" id="3068660at2759"/>
<evidence type="ECO:0000256" key="3">
    <source>
        <dbReference type="ARBA" id="ARBA00022692"/>
    </source>
</evidence>
<organism evidence="7 8">
    <name type="scientific">Tetrapyrgos nigripes</name>
    <dbReference type="NCBI Taxonomy" id="182062"/>
    <lineage>
        <taxon>Eukaryota</taxon>
        <taxon>Fungi</taxon>
        <taxon>Dikarya</taxon>
        <taxon>Basidiomycota</taxon>
        <taxon>Agaricomycotina</taxon>
        <taxon>Agaricomycetes</taxon>
        <taxon>Agaricomycetidae</taxon>
        <taxon>Agaricales</taxon>
        <taxon>Marasmiineae</taxon>
        <taxon>Marasmiaceae</taxon>
        <taxon>Tetrapyrgos</taxon>
    </lineage>
</organism>
<evidence type="ECO:0000313" key="7">
    <source>
        <dbReference type="EMBL" id="KAF5361111.1"/>
    </source>
</evidence>
<evidence type="ECO:0000256" key="1">
    <source>
        <dbReference type="ARBA" id="ARBA00004141"/>
    </source>
</evidence>
<dbReference type="GO" id="GO:0031966">
    <property type="term" value="C:mitochondrial membrane"/>
    <property type="evidence" value="ECO:0007669"/>
    <property type="project" value="TreeGrafter"/>
</dbReference>
<keyword evidence="4 6" id="KW-1133">Transmembrane helix</keyword>
<evidence type="ECO:0000256" key="4">
    <source>
        <dbReference type="ARBA" id="ARBA00022989"/>
    </source>
</evidence>
<dbReference type="Proteomes" id="UP000559256">
    <property type="component" value="Unassembled WGS sequence"/>
</dbReference>
<comment type="subcellular location">
    <subcellularLocation>
        <location evidence="1">Membrane</location>
        <topology evidence="1">Multi-pass membrane protein</topology>
    </subcellularLocation>
</comment>
<keyword evidence="8" id="KW-1185">Reference proteome</keyword>
<comment type="caution">
    <text evidence="7">The sequence shown here is derived from an EMBL/GenBank/DDBJ whole genome shotgun (WGS) entry which is preliminary data.</text>
</comment>
<proteinExistence type="inferred from homology"/>